<gene>
    <name evidence="1" type="ORF">S03H2_23157</name>
</gene>
<comment type="caution">
    <text evidence="1">The sequence shown here is derived from an EMBL/GenBank/DDBJ whole genome shotgun (WGS) entry which is preliminary data.</text>
</comment>
<protein>
    <submittedName>
        <fullName evidence="1">Uncharacterized protein</fullName>
    </submittedName>
</protein>
<proteinExistence type="predicted"/>
<name>X1FBN1_9ZZZZ</name>
<evidence type="ECO:0000313" key="1">
    <source>
        <dbReference type="EMBL" id="GAH43026.1"/>
    </source>
</evidence>
<dbReference type="EMBL" id="BARU01012602">
    <property type="protein sequence ID" value="GAH43026.1"/>
    <property type="molecule type" value="Genomic_DNA"/>
</dbReference>
<dbReference type="AlphaFoldDB" id="X1FBN1"/>
<accession>X1FBN1</accession>
<sequence>MSYALSSERYPKKPDVSYVSEICRKDFKNFRGNWGTVLMENLSSLIKDLEHKGINTDLYTKQKDVLENVSELIKMGAKDIAFTQFTKAFPYCLPHRSRI</sequence>
<reference evidence="1" key="1">
    <citation type="journal article" date="2014" name="Front. Microbiol.">
        <title>High frequency of phylogenetically diverse reductive dehalogenase-homologous genes in deep subseafloor sedimentary metagenomes.</title>
        <authorList>
            <person name="Kawai M."/>
            <person name="Futagami T."/>
            <person name="Toyoda A."/>
            <person name="Takaki Y."/>
            <person name="Nishi S."/>
            <person name="Hori S."/>
            <person name="Arai W."/>
            <person name="Tsubouchi T."/>
            <person name="Morono Y."/>
            <person name="Uchiyama I."/>
            <person name="Ito T."/>
            <person name="Fujiyama A."/>
            <person name="Inagaki F."/>
            <person name="Takami H."/>
        </authorList>
    </citation>
    <scope>NUCLEOTIDE SEQUENCE</scope>
    <source>
        <strain evidence="1">Expedition CK06-06</strain>
    </source>
</reference>
<organism evidence="1">
    <name type="scientific">marine sediment metagenome</name>
    <dbReference type="NCBI Taxonomy" id="412755"/>
    <lineage>
        <taxon>unclassified sequences</taxon>
        <taxon>metagenomes</taxon>
        <taxon>ecological metagenomes</taxon>
    </lineage>
</organism>